<name>A0ABY6ZN21_9BACL</name>
<dbReference type="Gene3D" id="3.30.565.10">
    <property type="entry name" value="Histidine kinase-like ATPase, C-terminal domain"/>
    <property type="match status" value="1"/>
</dbReference>
<proteinExistence type="predicted"/>
<keyword evidence="2" id="KW-1185">Reference proteome</keyword>
<dbReference type="InterPro" id="IPR036513">
    <property type="entry name" value="STAS_dom_sf"/>
</dbReference>
<organism evidence="1 2">
    <name type="scientific">Alicyclobacillus fastidiosus</name>
    <dbReference type="NCBI Taxonomy" id="392011"/>
    <lineage>
        <taxon>Bacteria</taxon>
        <taxon>Bacillati</taxon>
        <taxon>Bacillota</taxon>
        <taxon>Bacilli</taxon>
        <taxon>Bacillales</taxon>
        <taxon>Alicyclobacillaceae</taxon>
        <taxon>Alicyclobacillus</taxon>
    </lineage>
</organism>
<sequence length="293" mass="32977">MIVFNVPTIPHDHIRGFYELFDIQQKIIQAMSNGQRNIHLDFSKCRFLPHYAVTVLGGLARYTEHNGCHLQFRWSTVNKRVLTNLLQNGFAGMFGYGTGPWEGNSIPYREDRISNEAAIITYLREDWLGRGWLQISEKLSNAIVGKVWEIYTNTFEHGASPIGTISCGQHYPKLHELHLTVVDFGVGIPTSVRNFHERNSISGAKALQWAFQLGASTKMEDEGGPRGLGLGILKDFIRINKGSLQVFSQDGYARIGNHPDIFEQSKVPFQGSLVDISLTCDESYYVLASEINN</sequence>
<protein>
    <recommendedName>
        <fullName evidence="3">ATP-binding protein</fullName>
    </recommendedName>
</protein>
<dbReference type="EMBL" id="CP104067">
    <property type="protein sequence ID" value="WAH43581.1"/>
    <property type="molecule type" value="Genomic_DNA"/>
</dbReference>
<dbReference type="SUPFAM" id="SSF52091">
    <property type="entry name" value="SpoIIaa-like"/>
    <property type="match status" value="1"/>
</dbReference>
<evidence type="ECO:0008006" key="3">
    <source>
        <dbReference type="Google" id="ProtNLM"/>
    </source>
</evidence>
<evidence type="ECO:0000313" key="1">
    <source>
        <dbReference type="EMBL" id="WAH43581.1"/>
    </source>
</evidence>
<dbReference type="SUPFAM" id="SSF55874">
    <property type="entry name" value="ATPase domain of HSP90 chaperone/DNA topoisomerase II/histidine kinase"/>
    <property type="match status" value="1"/>
</dbReference>
<dbReference type="Proteomes" id="UP001164761">
    <property type="component" value="Chromosome"/>
</dbReference>
<accession>A0ABY6ZN21</accession>
<gene>
    <name evidence="1" type="ORF">NZD89_09445</name>
</gene>
<dbReference type="InterPro" id="IPR036890">
    <property type="entry name" value="HATPase_C_sf"/>
</dbReference>
<evidence type="ECO:0000313" key="2">
    <source>
        <dbReference type="Proteomes" id="UP001164761"/>
    </source>
</evidence>
<dbReference type="RefSeq" id="WP_268007461.1">
    <property type="nucleotide sequence ID" value="NZ_BSUT01000001.1"/>
</dbReference>
<reference evidence="1" key="1">
    <citation type="submission" date="2022-08" db="EMBL/GenBank/DDBJ databases">
        <title>Alicyclobacillus fastidiosus DSM 17978, complete genome.</title>
        <authorList>
            <person name="Wang Q."/>
            <person name="Cai R."/>
            <person name="Wang Z."/>
        </authorList>
    </citation>
    <scope>NUCLEOTIDE SEQUENCE</scope>
    <source>
        <strain evidence="1">DSM 17978</strain>
    </source>
</reference>